<dbReference type="Pfam" id="PF02637">
    <property type="entry name" value="GatB_Yqey"/>
    <property type="match status" value="1"/>
</dbReference>
<dbReference type="FunFam" id="1.10.10.410:FF:000001">
    <property type="entry name" value="Aspartyl/glutamyl-tRNA(Asn/Gln) amidotransferase subunit B"/>
    <property type="match status" value="1"/>
</dbReference>
<comment type="function">
    <text evidence="8 11">Allows the formation of correctly charged Asn-tRNA(Asn) or Gln-tRNA(Gln) through the transamidation of misacylated Asp-tRNA(Asn) or Glu-tRNA(Gln) in organisms which lack either or both of asparaginyl-tRNA or glutaminyl-tRNA synthetases. The reaction takes place in the presence of glutamine and ATP through an activated phospho-Asp-tRNA(Asn) or phospho-Glu-tRNA(Gln).</text>
</comment>
<dbReference type="SUPFAM" id="SSF55931">
    <property type="entry name" value="Glutamine synthetase/guanido kinase"/>
    <property type="match status" value="1"/>
</dbReference>
<dbReference type="FunFam" id="1.10.150.380:FF:000001">
    <property type="entry name" value="Aspartyl/glutamyl-tRNA(Asn/Gln) amidotransferase subunit B"/>
    <property type="match status" value="1"/>
</dbReference>
<evidence type="ECO:0000256" key="6">
    <source>
        <dbReference type="ARBA" id="ARBA00022840"/>
    </source>
</evidence>
<reference evidence="14 15" key="1">
    <citation type="submission" date="2018-06" db="EMBL/GenBank/DDBJ databases">
        <title>Complete Genome Sequence of Desulfobacter hydrogenophilus (DSM3380).</title>
        <authorList>
            <person name="Marietou A."/>
            <person name="Schreiber L."/>
            <person name="Marshall I."/>
            <person name="Jorgensen B."/>
        </authorList>
    </citation>
    <scope>NUCLEOTIDE SEQUENCE [LARGE SCALE GENOMIC DNA]</scope>
    <source>
        <strain evidence="14 15">DSM 3380</strain>
    </source>
</reference>
<dbReference type="GO" id="GO:0050567">
    <property type="term" value="F:glutaminyl-tRNA synthase (glutamine-hydrolyzing) activity"/>
    <property type="evidence" value="ECO:0007669"/>
    <property type="project" value="UniProtKB-UniRule"/>
</dbReference>
<dbReference type="Gene3D" id="1.10.10.410">
    <property type="match status" value="1"/>
</dbReference>
<dbReference type="InterPro" id="IPR023168">
    <property type="entry name" value="GatB_Yqey_C_2"/>
</dbReference>
<evidence type="ECO:0000313" key="13">
    <source>
        <dbReference type="EMBL" id="QBH13879.1"/>
    </source>
</evidence>
<dbReference type="InterPro" id="IPR042114">
    <property type="entry name" value="GatB_C_1"/>
</dbReference>
<feature type="domain" description="Asn/Gln amidotransferase" evidence="12">
    <location>
        <begin position="327"/>
        <end position="474"/>
    </location>
</feature>
<dbReference type="InterPro" id="IPR014746">
    <property type="entry name" value="Gln_synth/guanido_kin_cat_dom"/>
</dbReference>
<dbReference type="HAMAP" id="MF_00121">
    <property type="entry name" value="GatB"/>
    <property type="match status" value="1"/>
</dbReference>
<sequence length="474" mass="53033">MAFEPVIGLEVHAQLKTKTKIFCNCSTAFGKAPNANTCPVCTGMPGVLPVLNKKAVTFAIKAALATNCTINRESRFDRKNYFYPDLPKGYQISQFAKPIAEHGFLDIEADEKEIRVGITRIHMEEDAGKLIHDPLRGKSMVDLNRTGIPLIEIVSEPDLRTAAQAGAYLRKLHAILKYIDVCDGNMEQGSFRCDANVSLRPVGQKEFGTRTELKNLNSFKNVEKAILYEIQRQTYVLEEGGQVIQQTRLWDPTKNRSASMRGKEEAHDYRYFPDPDLVPLIVDDAWIEEVSSTMPELPDAKKQRFIQEYSLSEYDAGVLTASLDMANFFEETIKPLKNIKQAANWTMTTLMGMLNTKGIEISESPVSAHGFSKLLGLLESSRINANAAKTVFEEMVETNKDPESIVKEKGLEQVSDQGELEAMVDEIIKENPEEAKAYGDGKTKLFSFFMGQVMKKTRGKADPKVVTPMLKSKL</sequence>
<dbReference type="RefSeq" id="WP_111956343.1">
    <property type="nucleotide sequence ID" value="NZ_CP036313.1"/>
</dbReference>
<dbReference type="PROSITE" id="PS01234">
    <property type="entry name" value="GATB"/>
    <property type="match status" value="1"/>
</dbReference>
<dbReference type="SMART" id="SM00845">
    <property type="entry name" value="GatB_Yqey"/>
    <property type="match status" value="1"/>
</dbReference>
<evidence type="ECO:0000256" key="8">
    <source>
        <dbReference type="ARBA" id="ARBA00024799"/>
    </source>
</evidence>
<comment type="catalytic activity">
    <reaction evidence="10 11">
        <text>L-glutamyl-tRNA(Gln) + L-glutamine + ATP + H2O = L-glutaminyl-tRNA(Gln) + L-glutamate + ADP + phosphate + H(+)</text>
        <dbReference type="Rhea" id="RHEA:17521"/>
        <dbReference type="Rhea" id="RHEA-COMP:9681"/>
        <dbReference type="Rhea" id="RHEA-COMP:9684"/>
        <dbReference type="ChEBI" id="CHEBI:15377"/>
        <dbReference type="ChEBI" id="CHEBI:15378"/>
        <dbReference type="ChEBI" id="CHEBI:29985"/>
        <dbReference type="ChEBI" id="CHEBI:30616"/>
        <dbReference type="ChEBI" id="CHEBI:43474"/>
        <dbReference type="ChEBI" id="CHEBI:58359"/>
        <dbReference type="ChEBI" id="CHEBI:78520"/>
        <dbReference type="ChEBI" id="CHEBI:78521"/>
        <dbReference type="ChEBI" id="CHEBI:456216"/>
    </reaction>
</comment>
<dbReference type="NCBIfam" id="NF004014">
    <property type="entry name" value="PRK05477.1-4"/>
    <property type="match status" value="1"/>
</dbReference>
<dbReference type="EC" id="6.3.5.-" evidence="11"/>
<evidence type="ECO:0000313" key="16">
    <source>
        <dbReference type="Proteomes" id="UP000293902"/>
    </source>
</evidence>
<evidence type="ECO:0000313" key="14">
    <source>
        <dbReference type="EMBL" id="RAM02161.1"/>
    </source>
</evidence>
<evidence type="ECO:0000256" key="5">
    <source>
        <dbReference type="ARBA" id="ARBA00022741"/>
    </source>
</evidence>
<dbReference type="InterPro" id="IPR018027">
    <property type="entry name" value="Asn/Gln_amidotransferase"/>
</dbReference>
<comment type="subunit">
    <text evidence="2 11">Heterotrimer of A, B and C subunits.</text>
</comment>
<organism evidence="14 15">
    <name type="scientific">Desulfobacter hydrogenophilus</name>
    <dbReference type="NCBI Taxonomy" id="2291"/>
    <lineage>
        <taxon>Bacteria</taxon>
        <taxon>Pseudomonadati</taxon>
        <taxon>Thermodesulfobacteriota</taxon>
        <taxon>Desulfobacteria</taxon>
        <taxon>Desulfobacterales</taxon>
        <taxon>Desulfobacteraceae</taxon>
        <taxon>Desulfobacter</taxon>
    </lineage>
</organism>
<dbReference type="GO" id="GO:0016740">
    <property type="term" value="F:transferase activity"/>
    <property type="evidence" value="ECO:0007669"/>
    <property type="project" value="UniProtKB-KW"/>
</dbReference>
<dbReference type="NCBIfam" id="NF004015">
    <property type="entry name" value="PRK05477.1-5"/>
    <property type="match status" value="1"/>
</dbReference>
<dbReference type="InterPro" id="IPR017958">
    <property type="entry name" value="Gln-tRNA_amidoTrfase_suB_CS"/>
</dbReference>
<dbReference type="Proteomes" id="UP000293902">
    <property type="component" value="Chromosome"/>
</dbReference>
<dbReference type="SUPFAM" id="SSF89095">
    <property type="entry name" value="GatB/YqeY motif"/>
    <property type="match status" value="1"/>
</dbReference>
<dbReference type="InterPro" id="IPR003789">
    <property type="entry name" value="Asn/Gln_tRNA_amidoTrase-B-like"/>
</dbReference>
<keyword evidence="16" id="KW-1185">Reference proteome</keyword>
<dbReference type="OrthoDB" id="9804078at2"/>
<evidence type="ECO:0000256" key="9">
    <source>
        <dbReference type="ARBA" id="ARBA00047380"/>
    </source>
</evidence>
<dbReference type="Proteomes" id="UP000248798">
    <property type="component" value="Unassembled WGS sequence"/>
</dbReference>
<comment type="similarity">
    <text evidence="1 11">Belongs to the GatB/GatE family. GatB subfamily.</text>
</comment>
<proteinExistence type="inferred from homology"/>
<dbReference type="NCBIfam" id="NF004012">
    <property type="entry name" value="PRK05477.1-2"/>
    <property type="match status" value="1"/>
</dbReference>
<comment type="catalytic activity">
    <reaction evidence="9 11">
        <text>L-aspartyl-tRNA(Asn) + L-glutamine + ATP + H2O = L-asparaginyl-tRNA(Asn) + L-glutamate + ADP + phosphate + 2 H(+)</text>
        <dbReference type="Rhea" id="RHEA:14513"/>
        <dbReference type="Rhea" id="RHEA-COMP:9674"/>
        <dbReference type="Rhea" id="RHEA-COMP:9677"/>
        <dbReference type="ChEBI" id="CHEBI:15377"/>
        <dbReference type="ChEBI" id="CHEBI:15378"/>
        <dbReference type="ChEBI" id="CHEBI:29985"/>
        <dbReference type="ChEBI" id="CHEBI:30616"/>
        <dbReference type="ChEBI" id="CHEBI:43474"/>
        <dbReference type="ChEBI" id="CHEBI:58359"/>
        <dbReference type="ChEBI" id="CHEBI:78515"/>
        <dbReference type="ChEBI" id="CHEBI:78516"/>
        <dbReference type="ChEBI" id="CHEBI:456216"/>
    </reaction>
</comment>
<dbReference type="Gene3D" id="1.10.150.380">
    <property type="entry name" value="GatB domain, N-terminal subdomain"/>
    <property type="match status" value="1"/>
</dbReference>
<dbReference type="NCBIfam" id="TIGR00133">
    <property type="entry name" value="gatB"/>
    <property type="match status" value="1"/>
</dbReference>
<accession>A0A328FC02</accession>
<keyword evidence="5 11" id="KW-0547">Nucleotide-binding</keyword>
<evidence type="ECO:0000256" key="1">
    <source>
        <dbReference type="ARBA" id="ARBA00005306"/>
    </source>
</evidence>
<dbReference type="InterPro" id="IPR004413">
    <property type="entry name" value="GatB"/>
</dbReference>
<dbReference type="GO" id="GO:0070681">
    <property type="term" value="P:glutaminyl-tRNAGln biosynthesis via transamidation"/>
    <property type="evidence" value="ECO:0007669"/>
    <property type="project" value="TreeGrafter"/>
</dbReference>
<dbReference type="EMBL" id="CP036313">
    <property type="protein sequence ID" value="QBH13879.1"/>
    <property type="molecule type" value="Genomic_DNA"/>
</dbReference>
<dbReference type="GO" id="GO:0005524">
    <property type="term" value="F:ATP binding"/>
    <property type="evidence" value="ECO:0007669"/>
    <property type="project" value="UniProtKB-KW"/>
</dbReference>
<dbReference type="Pfam" id="PF02934">
    <property type="entry name" value="GatB_N"/>
    <property type="match status" value="1"/>
</dbReference>
<dbReference type="EMBL" id="QLNI01000018">
    <property type="protein sequence ID" value="RAM02161.1"/>
    <property type="molecule type" value="Genomic_DNA"/>
</dbReference>
<evidence type="ECO:0000259" key="12">
    <source>
        <dbReference type="SMART" id="SM00845"/>
    </source>
</evidence>
<keyword evidence="14" id="KW-0808">Transferase</keyword>
<keyword evidence="4 11" id="KW-0436">Ligase</keyword>
<protein>
    <recommendedName>
        <fullName evidence="3 11">Aspartyl/glutamyl-tRNA(Asn/Gln) amidotransferase subunit B</fullName>
        <shortName evidence="11">Asp/Glu-ADT subunit B</shortName>
        <ecNumber evidence="11">6.3.5.-</ecNumber>
    </recommendedName>
</protein>
<keyword evidence="7 11" id="KW-0648">Protein biosynthesis</keyword>
<dbReference type="PANTHER" id="PTHR11659:SF0">
    <property type="entry name" value="GLUTAMYL-TRNA(GLN) AMIDOTRANSFERASE SUBUNIT B, MITOCHONDRIAL"/>
    <property type="match status" value="1"/>
</dbReference>
<name>A0A328FC02_9BACT</name>
<evidence type="ECO:0000256" key="2">
    <source>
        <dbReference type="ARBA" id="ARBA00011123"/>
    </source>
</evidence>
<evidence type="ECO:0000256" key="11">
    <source>
        <dbReference type="HAMAP-Rule" id="MF_00121"/>
    </source>
</evidence>
<dbReference type="GO" id="GO:0006412">
    <property type="term" value="P:translation"/>
    <property type="evidence" value="ECO:0007669"/>
    <property type="project" value="UniProtKB-UniRule"/>
</dbReference>
<dbReference type="InterPro" id="IPR006075">
    <property type="entry name" value="Asn/Gln-tRNA_Trfase_suB/E_cat"/>
</dbReference>
<reference evidence="13 16" key="2">
    <citation type="submission" date="2019-02" db="EMBL/GenBank/DDBJ databases">
        <title>Complete genome sequence of Desulfobacter hydrogenophilus AcRS1.</title>
        <authorList>
            <person name="Marietou A."/>
            <person name="Lund M.B."/>
            <person name="Marshall I.P.G."/>
            <person name="Schreiber L."/>
            <person name="Jorgensen B."/>
        </authorList>
    </citation>
    <scope>NUCLEOTIDE SEQUENCE [LARGE SCALE GENOMIC DNA]</scope>
    <source>
        <strain evidence="13 16">AcRS1</strain>
    </source>
</reference>
<evidence type="ECO:0000256" key="10">
    <source>
        <dbReference type="ARBA" id="ARBA00047913"/>
    </source>
</evidence>
<evidence type="ECO:0000256" key="7">
    <source>
        <dbReference type="ARBA" id="ARBA00022917"/>
    </source>
</evidence>
<dbReference type="PANTHER" id="PTHR11659">
    <property type="entry name" value="GLUTAMYL-TRNA GLN AMIDOTRANSFERASE SUBUNIT B MITOCHONDRIAL AND PROKARYOTIC PET112-RELATED"/>
    <property type="match status" value="1"/>
</dbReference>
<evidence type="ECO:0000256" key="3">
    <source>
        <dbReference type="ARBA" id="ARBA00016923"/>
    </source>
</evidence>
<dbReference type="AlphaFoldDB" id="A0A328FC02"/>
<evidence type="ECO:0000256" key="4">
    <source>
        <dbReference type="ARBA" id="ARBA00022598"/>
    </source>
</evidence>
<keyword evidence="6 11" id="KW-0067">ATP-binding</keyword>
<dbReference type="InterPro" id="IPR017959">
    <property type="entry name" value="Asn/Gln-tRNA_amidoTrfase_suB/E"/>
</dbReference>
<evidence type="ECO:0000313" key="15">
    <source>
        <dbReference type="Proteomes" id="UP000248798"/>
    </source>
</evidence>
<gene>
    <name evidence="11 13" type="primary">gatB</name>
    <name evidence="14" type="ORF">DO021_10020</name>
    <name evidence="13" type="ORF">EYB58_13665</name>
</gene>